<dbReference type="KEGG" id="cim:CIMG_03245"/>
<dbReference type="OMA" id="SHIGGEP"/>
<feature type="compositionally biased region" description="Basic and acidic residues" evidence="1">
    <location>
        <begin position="45"/>
        <end position="54"/>
    </location>
</feature>
<keyword evidence="4" id="KW-1185">Reference proteome</keyword>
<keyword evidence="2" id="KW-1133">Transmembrane helix</keyword>
<evidence type="ECO:0000313" key="3">
    <source>
        <dbReference type="EMBL" id="EAS32221.3"/>
    </source>
</evidence>
<dbReference type="AlphaFoldDB" id="J3KAX8"/>
<keyword evidence="2" id="KW-0812">Transmembrane</keyword>
<organism evidence="3 4">
    <name type="scientific">Coccidioides immitis (strain RS)</name>
    <name type="common">Valley fever fungus</name>
    <dbReference type="NCBI Taxonomy" id="246410"/>
    <lineage>
        <taxon>Eukaryota</taxon>
        <taxon>Fungi</taxon>
        <taxon>Dikarya</taxon>
        <taxon>Ascomycota</taxon>
        <taxon>Pezizomycotina</taxon>
        <taxon>Eurotiomycetes</taxon>
        <taxon>Eurotiomycetidae</taxon>
        <taxon>Onygenales</taxon>
        <taxon>Onygenaceae</taxon>
        <taxon>Coccidioides</taxon>
    </lineage>
</organism>
<evidence type="ECO:0000256" key="1">
    <source>
        <dbReference type="SAM" id="MobiDB-lite"/>
    </source>
</evidence>
<dbReference type="GeneID" id="4564805"/>
<feature type="region of interest" description="Disordered" evidence="1">
    <location>
        <begin position="45"/>
        <end position="74"/>
    </location>
</feature>
<accession>J3KAX8</accession>
<gene>
    <name evidence="3" type="ORF">CIMG_03245</name>
</gene>
<name>J3KAX8_COCIM</name>
<dbReference type="RefSeq" id="XP_001243804.2">
    <property type="nucleotide sequence ID" value="XM_001243803.2"/>
</dbReference>
<dbReference type="EMBL" id="GG704916">
    <property type="protein sequence ID" value="EAS32221.3"/>
    <property type="molecule type" value="Genomic_DNA"/>
</dbReference>
<reference evidence="4" key="1">
    <citation type="journal article" date="2009" name="Genome Res.">
        <title>Comparative genomic analyses of the human fungal pathogens Coccidioides and their relatives.</title>
        <authorList>
            <person name="Sharpton T.J."/>
            <person name="Stajich J.E."/>
            <person name="Rounsley S.D."/>
            <person name="Gardner M.J."/>
            <person name="Wortman J.R."/>
            <person name="Jordar V.S."/>
            <person name="Maiti R."/>
            <person name="Kodira C.D."/>
            <person name="Neafsey D.E."/>
            <person name="Zeng Q."/>
            <person name="Hung C.-Y."/>
            <person name="McMahan C."/>
            <person name="Muszewska A."/>
            <person name="Grynberg M."/>
            <person name="Mandel M.A."/>
            <person name="Kellner E.M."/>
            <person name="Barker B.M."/>
            <person name="Galgiani J.N."/>
            <person name="Orbach M.J."/>
            <person name="Kirkland T.N."/>
            <person name="Cole G.T."/>
            <person name="Henn M.R."/>
            <person name="Birren B.W."/>
            <person name="Taylor J.W."/>
        </authorList>
    </citation>
    <scope>NUCLEOTIDE SEQUENCE [LARGE SCALE GENOMIC DNA]</scope>
    <source>
        <strain evidence="4">RS</strain>
    </source>
</reference>
<sequence>MAEKDREGQDLKTTQAKDRRFTIMKPMTAMLGLLPAFWQTVPRGRPENPLELAKDATSSRGRAKSPMEQIPQMPKDISRYRTRYLRVVVLEFFAFEPSLTGKLIKRALLRATSHIGGEPRGR</sequence>
<dbReference type="VEuPathDB" id="FungiDB:CIMG_03245"/>
<dbReference type="Proteomes" id="UP000001261">
    <property type="component" value="Unassembled WGS sequence"/>
</dbReference>
<feature type="transmembrane region" description="Helical" evidence="2">
    <location>
        <begin position="21"/>
        <end position="38"/>
    </location>
</feature>
<reference evidence="4" key="2">
    <citation type="journal article" date="2010" name="Genome Res.">
        <title>Population genomic sequencing of Coccidioides fungi reveals recent hybridization and transposon control.</title>
        <authorList>
            <person name="Neafsey D.E."/>
            <person name="Barker B.M."/>
            <person name="Sharpton T.J."/>
            <person name="Stajich J.E."/>
            <person name="Park D.J."/>
            <person name="Whiston E."/>
            <person name="Hung C.-Y."/>
            <person name="McMahan C."/>
            <person name="White J."/>
            <person name="Sykes S."/>
            <person name="Heiman D."/>
            <person name="Young S."/>
            <person name="Zeng Q."/>
            <person name="Abouelleil A."/>
            <person name="Aftuck L."/>
            <person name="Bessette D."/>
            <person name="Brown A."/>
            <person name="FitzGerald M."/>
            <person name="Lui A."/>
            <person name="Macdonald J.P."/>
            <person name="Priest M."/>
            <person name="Orbach M.J."/>
            <person name="Galgiani J.N."/>
            <person name="Kirkland T.N."/>
            <person name="Cole G.T."/>
            <person name="Birren B.W."/>
            <person name="Henn M.R."/>
            <person name="Taylor J.W."/>
            <person name="Rounsley S.D."/>
        </authorList>
    </citation>
    <scope>GENOME REANNOTATION</scope>
    <source>
        <strain evidence="4">RS</strain>
    </source>
</reference>
<proteinExistence type="predicted"/>
<evidence type="ECO:0000256" key="2">
    <source>
        <dbReference type="SAM" id="Phobius"/>
    </source>
</evidence>
<dbReference type="InParanoid" id="J3KAX8"/>
<keyword evidence="2" id="KW-0472">Membrane</keyword>
<evidence type="ECO:0000313" key="4">
    <source>
        <dbReference type="Proteomes" id="UP000001261"/>
    </source>
</evidence>
<protein>
    <submittedName>
        <fullName evidence="3">Uncharacterized protein</fullName>
    </submittedName>
</protein>